<comment type="caution">
    <text evidence="1">The sequence shown here is derived from an EMBL/GenBank/DDBJ whole genome shotgun (WGS) entry which is preliminary data.</text>
</comment>
<feature type="non-terminal residue" evidence="1">
    <location>
        <position position="49"/>
    </location>
</feature>
<sequence length="49" mass="5057">MYFMLSGVKIPVAMLEVSISDAAFDVSYACCADATGSSIASSPSFTGRT</sequence>
<proteinExistence type="predicted"/>
<dbReference type="AlphaFoldDB" id="A0A8S9WZS3"/>
<organism evidence="1 2">
    <name type="scientific">Apolygus lucorum</name>
    <name type="common">Small green plant bug</name>
    <name type="synonym">Lygocoris lucorum</name>
    <dbReference type="NCBI Taxonomy" id="248454"/>
    <lineage>
        <taxon>Eukaryota</taxon>
        <taxon>Metazoa</taxon>
        <taxon>Ecdysozoa</taxon>
        <taxon>Arthropoda</taxon>
        <taxon>Hexapoda</taxon>
        <taxon>Insecta</taxon>
        <taxon>Pterygota</taxon>
        <taxon>Neoptera</taxon>
        <taxon>Paraneoptera</taxon>
        <taxon>Hemiptera</taxon>
        <taxon>Heteroptera</taxon>
        <taxon>Panheteroptera</taxon>
        <taxon>Cimicomorpha</taxon>
        <taxon>Miridae</taxon>
        <taxon>Mirini</taxon>
        <taxon>Apolygus</taxon>
    </lineage>
</organism>
<accession>A0A8S9WZS3</accession>
<evidence type="ECO:0000313" key="2">
    <source>
        <dbReference type="Proteomes" id="UP000466442"/>
    </source>
</evidence>
<evidence type="ECO:0000313" key="1">
    <source>
        <dbReference type="EMBL" id="KAF6201719.1"/>
    </source>
</evidence>
<gene>
    <name evidence="1" type="ORF">GE061_004114</name>
</gene>
<reference evidence="1" key="1">
    <citation type="journal article" date="2021" name="Mol. Ecol. Resour.">
        <title>Apolygus lucorum genome provides insights into omnivorousness and mesophyll feeding.</title>
        <authorList>
            <person name="Liu Y."/>
            <person name="Liu H."/>
            <person name="Wang H."/>
            <person name="Huang T."/>
            <person name="Liu B."/>
            <person name="Yang B."/>
            <person name="Yin L."/>
            <person name="Li B."/>
            <person name="Zhang Y."/>
            <person name="Zhang S."/>
            <person name="Jiang F."/>
            <person name="Zhang X."/>
            <person name="Ren Y."/>
            <person name="Wang B."/>
            <person name="Wang S."/>
            <person name="Lu Y."/>
            <person name="Wu K."/>
            <person name="Fan W."/>
            <person name="Wang G."/>
        </authorList>
    </citation>
    <scope>NUCLEOTIDE SEQUENCE</scope>
    <source>
        <strain evidence="1">12Hb</strain>
    </source>
</reference>
<dbReference type="EMBL" id="WIXP02000012">
    <property type="protein sequence ID" value="KAF6201719.1"/>
    <property type="molecule type" value="Genomic_DNA"/>
</dbReference>
<name>A0A8S9WZS3_APOLU</name>
<dbReference type="Proteomes" id="UP000466442">
    <property type="component" value="Linkage Group LG12"/>
</dbReference>
<keyword evidence="2" id="KW-1185">Reference proteome</keyword>
<protein>
    <submittedName>
        <fullName evidence="1">Uncharacterized protein</fullName>
    </submittedName>
</protein>